<dbReference type="Proteomes" id="UP001262410">
    <property type="component" value="Unassembled WGS sequence"/>
</dbReference>
<reference evidence="2 3" key="1">
    <citation type="submission" date="2023-07" db="EMBL/GenBank/DDBJ databases">
        <title>Sorghum-associated microbial communities from plants grown in Nebraska, USA.</title>
        <authorList>
            <person name="Schachtman D."/>
        </authorList>
    </citation>
    <scope>NUCLEOTIDE SEQUENCE [LARGE SCALE GENOMIC DNA]</scope>
    <source>
        <strain evidence="2 3">584</strain>
    </source>
</reference>
<evidence type="ECO:0008006" key="4">
    <source>
        <dbReference type="Google" id="ProtNLM"/>
    </source>
</evidence>
<name>A0ABU1JUT2_9PROT</name>
<sequence>METVTRNWTDLSRKVIGAVAGAIVAGTATVSGLDQVILWLWNGVAGLAGTGAEMPVSVAAVIGTALGAFIGGYLPREKLASTAEVKPTP</sequence>
<feature type="transmembrane region" description="Helical" evidence="1">
    <location>
        <begin position="54"/>
        <end position="74"/>
    </location>
</feature>
<proteinExistence type="predicted"/>
<feature type="transmembrane region" description="Helical" evidence="1">
    <location>
        <begin position="15"/>
        <end position="42"/>
    </location>
</feature>
<keyword evidence="1" id="KW-0472">Membrane</keyword>
<keyword evidence="3" id="KW-1185">Reference proteome</keyword>
<accession>A0ABU1JUT2</accession>
<evidence type="ECO:0000313" key="3">
    <source>
        <dbReference type="Proteomes" id="UP001262410"/>
    </source>
</evidence>
<evidence type="ECO:0000256" key="1">
    <source>
        <dbReference type="SAM" id="Phobius"/>
    </source>
</evidence>
<protein>
    <recommendedName>
        <fullName evidence="4">Holin</fullName>
    </recommendedName>
</protein>
<evidence type="ECO:0000313" key="2">
    <source>
        <dbReference type="EMBL" id="MDR6292368.1"/>
    </source>
</evidence>
<gene>
    <name evidence="2" type="ORF">E9232_004908</name>
</gene>
<dbReference type="EMBL" id="JAVDPW010000009">
    <property type="protein sequence ID" value="MDR6292368.1"/>
    <property type="molecule type" value="Genomic_DNA"/>
</dbReference>
<dbReference type="RefSeq" id="WP_309798409.1">
    <property type="nucleotide sequence ID" value="NZ_JAVDPW010000009.1"/>
</dbReference>
<comment type="caution">
    <text evidence="2">The sequence shown here is derived from an EMBL/GenBank/DDBJ whole genome shotgun (WGS) entry which is preliminary data.</text>
</comment>
<organism evidence="2 3">
    <name type="scientific">Inquilinus ginsengisoli</name>
    <dbReference type="NCBI Taxonomy" id="363840"/>
    <lineage>
        <taxon>Bacteria</taxon>
        <taxon>Pseudomonadati</taxon>
        <taxon>Pseudomonadota</taxon>
        <taxon>Alphaproteobacteria</taxon>
        <taxon>Rhodospirillales</taxon>
        <taxon>Rhodospirillaceae</taxon>
        <taxon>Inquilinus</taxon>
    </lineage>
</organism>
<keyword evidence="1" id="KW-0812">Transmembrane</keyword>
<keyword evidence="1" id="KW-1133">Transmembrane helix</keyword>